<reference evidence="1 2" key="1">
    <citation type="journal article" date="2019" name="Sci. Rep.">
        <title>Orb-weaving spider Araneus ventricosus genome elucidates the spidroin gene catalogue.</title>
        <authorList>
            <person name="Kono N."/>
            <person name="Nakamura H."/>
            <person name="Ohtoshi R."/>
            <person name="Moran D.A.P."/>
            <person name="Shinohara A."/>
            <person name="Yoshida Y."/>
            <person name="Fujiwara M."/>
            <person name="Mori M."/>
            <person name="Tomita M."/>
            <person name="Arakawa K."/>
        </authorList>
    </citation>
    <scope>NUCLEOTIDE SEQUENCE [LARGE SCALE GENOMIC DNA]</scope>
</reference>
<dbReference type="Proteomes" id="UP000499080">
    <property type="component" value="Unassembled WGS sequence"/>
</dbReference>
<dbReference type="AlphaFoldDB" id="A0A4Y2HCR9"/>
<evidence type="ECO:0000313" key="1">
    <source>
        <dbReference type="EMBL" id="GBM63071.1"/>
    </source>
</evidence>
<comment type="caution">
    <text evidence="1">The sequence shown here is derived from an EMBL/GenBank/DDBJ whole genome shotgun (WGS) entry which is preliminary data.</text>
</comment>
<keyword evidence="2" id="KW-1185">Reference proteome</keyword>
<evidence type="ECO:0000313" key="2">
    <source>
        <dbReference type="Proteomes" id="UP000499080"/>
    </source>
</evidence>
<accession>A0A4Y2HCR9</accession>
<proteinExistence type="predicted"/>
<dbReference type="OrthoDB" id="6437566at2759"/>
<dbReference type="EMBL" id="BGPR01001851">
    <property type="protein sequence ID" value="GBM63071.1"/>
    <property type="molecule type" value="Genomic_DNA"/>
</dbReference>
<name>A0A4Y2HCR9_ARAVE</name>
<protein>
    <submittedName>
        <fullName evidence="1">Uncharacterized protein</fullName>
    </submittedName>
</protein>
<gene>
    <name evidence="1" type="ORF">AVEN_68531_1</name>
</gene>
<sequence>MLEAIFTKAISSTRFTVIFGNLGPYPTLVEYFSHNFVIGRGKPDDDLVWLTTHNGLNCYIWIEPPFETQLPCQYKNLVLTSHLDLDWDPSTTDVIYTTLGTIYWWIYVWILPSYHLLSKSRHPSSTHSTTNLTKSFDILSFIWTNSKSTKVICVF</sequence>
<organism evidence="1 2">
    <name type="scientific">Araneus ventricosus</name>
    <name type="common">Orbweaver spider</name>
    <name type="synonym">Epeira ventricosa</name>
    <dbReference type="NCBI Taxonomy" id="182803"/>
    <lineage>
        <taxon>Eukaryota</taxon>
        <taxon>Metazoa</taxon>
        <taxon>Ecdysozoa</taxon>
        <taxon>Arthropoda</taxon>
        <taxon>Chelicerata</taxon>
        <taxon>Arachnida</taxon>
        <taxon>Araneae</taxon>
        <taxon>Araneomorphae</taxon>
        <taxon>Entelegynae</taxon>
        <taxon>Araneoidea</taxon>
        <taxon>Araneidae</taxon>
        <taxon>Araneus</taxon>
    </lineage>
</organism>